<keyword evidence="2" id="KW-1185">Reference proteome</keyword>
<dbReference type="GeneID" id="105366948"/>
<dbReference type="KEGG" id="csol:105366948"/>
<sequence length="477" mass="54859">MWLRYSIFMYSITHALATEILYDTKDFSSSSKNNSNDVLHSLYFVSNNKKINEQQSIRTTKSSDFQLTESVINDILISNQQGRNLNNYAAIYDDPEVKNVLKLKNNTLSRTYIQNKLCSLGLMNCNNLNESDPQYLSRRDIHPQDNVYIQSVRTKPLSIPVPVIPVNDPENFNDYKPGRIGYNTVFLGLTPPLTSFNIHNLSSFIKQQPLISSSINPTNEQSSTIYNVKPVYEIGFDKDFNYDNKFINKKEIIIQPDSNIQQHIHHHFHHNDAKEGIVPIIGSGLINNNAFNNNGHENIGSLYNYYEEHKKKNNLLPDNSFLGDSLNNNYADRYHLYGNLKHDSVLNKINIQRGLTNNKNFSYKIEPLNKFNNYYGNKNFEVSKEFNVNNNFGFNNEFGQKNAAANGLSKTNYNDCICVLYEQCIMLGKAGRKDDLYLAIDPRNLGTNIAADSKDLIKSYCLEFRPPDVVRRPRWLD</sequence>
<dbReference type="RefSeq" id="XP_011503863.1">
    <property type="nucleotide sequence ID" value="XM_011505561.1"/>
</dbReference>
<name>A0AAJ7E160_9HYME</name>
<keyword evidence="1" id="KW-0732">Signal</keyword>
<accession>A0AAJ7E160</accession>
<evidence type="ECO:0000256" key="1">
    <source>
        <dbReference type="SAM" id="SignalP"/>
    </source>
</evidence>
<feature type="signal peptide" evidence="1">
    <location>
        <begin position="1"/>
        <end position="17"/>
    </location>
</feature>
<feature type="chain" id="PRO_5042591222" evidence="1">
    <location>
        <begin position="18"/>
        <end position="477"/>
    </location>
</feature>
<protein>
    <submittedName>
        <fullName evidence="3">GATA zinc finger domain-containing protein 14</fullName>
    </submittedName>
</protein>
<gene>
    <name evidence="3" type="primary">LOC105366948</name>
</gene>
<dbReference type="AlphaFoldDB" id="A0AAJ7E160"/>
<dbReference type="Proteomes" id="UP000695007">
    <property type="component" value="Unplaced"/>
</dbReference>
<reference evidence="3" key="1">
    <citation type="submission" date="2025-08" db="UniProtKB">
        <authorList>
            <consortium name="RefSeq"/>
        </authorList>
    </citation>
    <scope>IDENTIFICATION</scope>
</reference>
<evidence type="ECO:0000313" key="3">
    <source>
        <dbReference type="RefSeq" id="XP_011503863.1"/>
    </source>
</evidence>
<organism evidence="2 3">
    <name type="scientific">Ceratosolen solmsi marchali</name>
    <dbReference type="NCBI Taxonomy" id="326594"/>
    <lineage>
        <taxon>Eukaryota</taxon>
        <taxon>Metazoa</taxon>
        <taxon>Ecdysozoa</taxon>
        <taxon>Arthropoda</taxon>
        <taxon>Hexapoda</taxon>
        <taxon>Insecta</taxon>
        <taxon>Pterygota</taxon>
        <taxon>Neoptera</taxon>
        <taxon>Endopterygota</taxon>
        <taxon>Hymenoptera</taxon>
        <taxon>Apocrita</taxon>
        <taxon>Proctotrupomorpha</taxon>
        <taxon>Chalcidoidea</taxon>
        <taxon>Agaonidae</taxon>
        <taxon>Agaoninae</taxon>
        <taxon>Ceratosolen</taxon>
    </lineage>
</organism>
<proteinExistence type="predicted"/>
<evidence type="ECO:0000313" key="2">
    <source>
        <dbReference type="Proteomes" id="UP000695007"/>
    </source>
</evidence>